<dbReference type="EMBL" id="SOZH01000004">
    <property type="protein sequence ID" value="TFF12693.1"/>
    <property type="molecule type" value="Genomic_DNA"/>
</dbReference>
<dbReference type="Proteomes" id="UP000298003">
    <property type="component" value="Unassembled WGS sequence"/>
</dbReference>
<dbReference type="AlphaFoldDB" id="A0A4Y8R4L2"/>
<reference evidence="2 3" key="1">
    <citation type="submission" date="2019-03" db="EMBL/GenBank/DDBJ databases">
        <title>Cellulosimicrobium funkei JCM14302 Assembly.</title>
        <authorList>
            <person name="Dou T."/>
        </authorList>
    </citation>
    <scope>NUCLEOTIDE SEQUENCE [LARGE SCALE GENOMIC DNA]</scope>
    <source>
        <strain evidence="2 3">JCM 14302</strain>
    </source>
</reference>
<evidence type="ECO:0000313" key="2">
    <source>
        <dbReference type="EMBL" id="TFF12693.1"/>
    </source>
</evidence>
<comment type="caution">
    <text evidence="2">The sequence shown here is derived from an EMBL/GenBank/DDBJ whole genome shotgun (WGS) entry which is preliminary data.</text>
</comment>
<dbReference type="GeneID" id="95684325"/>
<organism evidence="2 3">
    <name type="scientific">Cellulosimicrobium funkei</name>
    <dbReference type="NCBI Taxonomy" id="264251"/>
    <lineage>
        <taxon>Bacteria</taxon>
        <taxon>Bacillati</taxon>
        <taxon>Actinomycetota</taxon>
        <taxon>Actinomycetes</taxon>
        <taxon>Micrococcales</taxon>
        <taxon>Promicromonosporaceae</taxon>
        <taxon>Cellulosimicrobium</taxon>
    </lineage>
</organism>
<gene>
    <name evidence="2" type="ORF">E1O70_07470</name>
</gene>
<sequence length="338" mass="35494">MTHDPHGRDLDRGSGDARTRVADCPRDARRRRAAARLTGGLAVAVVLAGCAPGTVDTDTTESVAVVEDFFASLEAGRASDAAALTTIDLDEDLVDDDFYRASVARPTDARVVASSGSSAGASVTVEFTLDGVDGPVSLEVRTTRDGDRTTISDLGTADTIGAGQPVSGTLTVNGQVEYPAAELTPVTLLPGAYAVEYIDPTGLLEGLRRGSSFTAYVPDVVREDGVVAEGFAFTPTLRPDVEPGVEEAIEGLRAACEDEGLTGPSCPSELVENARETSRTEWFAEPGPEIRYVEGAYQATAEYTVLLWDNGDLPAEVRASYTGTVSRDAAGKVTFTRP</sequence>
<evidence type="ECO:0000313" key="3">
    <source>
        <dbReference type="Proteomes" id="UP000298003"/>
    </source>
</evidence>
<feature type="region of interest" description="Disordered" evidence="1">
    <location>
        <begin position="1"/>
        <end position="25"/>
    </location>
</feature>
<proteinExistence type="predicted"/>
<protein>
    <submittedName>
        <fullName evidence="2">Uncharacterized protein</fullName>
    </submittedName>
</protein>
<name>A0A4Y8R4L2_9MICO</name>
<accession>A0A4Y8R4L2</accession>
<dbReference type="RefSeq" id="WP_061267209.1">
    <property type="nucleotide sequence ID" value="NZ_SOZH01000004.1"/>
</dbReference>
<keyword evidence="3" id="KW-1185">Reference proteome</keyword>
<evidence type="ECO:0000256" key="1">
    <source>
        <dbReference type="SAM" id="MobiDB-lite"/>
    </source>
</evidence>